<evidence type="ECO:0000256" key="9">
    <source>
        <dbReference type="RuleBase" id="RU369079"/>
    </source>
</evidence>
<evidence type="ECO:0000313" key="11">
    <source>
        <dbReference type="EMBL" id="MBA4613679.1"/>
    </source>
</evidence>
<evidence type="ECO:0000256" key="5">
    <source>
        <dbReference type="ARBA" id="ARBA00022692"/>
    </source>
</evidence>
<dbReference type="InterPro" id="IPR007387">
    <property type="entry name" value="TRAP_DctQ"/>
</dbReference>
<keyword evidence="7 9" id="KW-0472">Membrane</keyword>
<dbReference type="InterPro" id="IPR055348">
    <property type="entry name" value="DctQ"/>
</dbReference>
<feature type="domain" description="Tripartite ATP-independent periplasmic transporters DctQ component" evidence="10">
    <location>
        <begin position="26"/>
        <end position="159"/>
    </location>
</feature>
<keyword evidence="3" id="KW-1003">Cell membrane</keyword>
<reference evidence="11 12" key="2">
    <citation type="submission" date="2020-08" db="EMBL/GenBank/DDBJ databases">
        <title>Stappia taiwanensis sp. nov., isolated from a coastal thermal spring.</title>
        <authorList>
            <person name="Kampfer P."/>
        </authorList>
    </citation>
    <scope>NUCLEOTIDE SEQUENCE [LARGE SCALE GENOMIC DNA]</scope>
    <source>
        <strain evidence="11 12">DSM 23284</strain>
    </source>
</reference>
<dbReference type="PANTHER" id="PTHR35011:SF10">
    <property type="entry name" value="TRAP TRANSPORTER SMALL PERMEASE PROTEIN"/>
    <property type="match status" value="1"/>
</dbReference>
<dbReference type="RefSeq" id="WP_181761878.1">
    <property type="nucleotide sequence ID" value="NZ_BMCR01000001.1"/>
</dbReference>
<protein>
    <recommendedName>
        <fullName evidence="9">TRAP transporter small permease protein</fullName>
    </recommendedName>
</protein>
<comment type="function">
    <text evidence="9">Part of the tripartite ATP-independent periplasmic (TRAP) transport system.</text>
</comment>
<keyword evidence="2 9" id="KW-0813">Transport</keyword>
<dbReference type="Pfam" id="PF04290">
    <property type="entry name" value="DctQ"/>
    <property type="match status" value="1"/>
</dbReference>
<feature type="transmembrane region" description="Helical" evidence="9">
    <location>
        <begin position="89"/>
        <end position="111"/>
    </location>
</feature>
<feature type="transmembrane region" description="Helical" evidence="9">
    <location>
        <begin position="137"/>
        <end position="156"/>
    </location>
</feature>
<dbReference type="GO" id="GO:0015740">
    <property type="term" value="P:C4-dicarboxylate transport"/>
    <property type="evidence" value="ECO:0007669"/>
    <property type="project" value="TreeGrafter"/>
</dbReference>
<dbReference type="Proteomes" id="UP000559404">
    <property type="component" value="Unassembled WGS sequence"/>
</dbReference>
<evidence type="ECO:0000256" key="6">
    <source>
        <dbReference type="ARBA" id="ARBA00022989"/>
    </source>
</evidence>
<accession>A0A838XQZ9</accession>
<evidence type="ECO:0000259" key="10">
    <source>
        <dbReference type="Pfam" id="PF04290"/>
    </source>
</evidence>
<evidence type="ECO:0000256" key="4">
    <source>
        <dbReference type="ARBA" id="ARBA00022519"/>
    </source>
</evidence>
<evidence type="ECO:0000256" key="1">
    <source>
        <dbReference type="ARBA" id="ARBA00004429"/>
    </source>
</evidence>
<evidence type="ECO:0000256" key="7">
    <source>
        <dbReference type="ARBA" id="ARBA00023136"/>
    </source>
</evidence>
<comment type="similarity">
    <text evidence="8 9">Belongs to the TRAP transporter small permease family.</text>
</comment>
<comment type="caution">
    <text evidence="9">Lacks conserved residue(s) required for the propagation of feature annotation.</text>
</comment>
<gene>
    <name evidence="11" type="ORF">H1W37_18630</name>
</gene>
<keyword evidence="4 9" id="KW-0997">Cell inner membrane</keyword>
<keyword evidence="5 9" id="KW-0812">Transmembrane</keyword>
<comment type="subunit">
    <text evidence="9">The complex comprises the extracytoplasmic solute receptor protein and the two transmembrane proteins.</text>
</comment>
<sequence length="181" mass="20162">MQTLDNFLGRLGRWLAWAAVACLVLMMVEVCLDVAGRFLLSMPMPSTLEIVSEWWMPALIFLPLLNVEWRDENIAVDILHQRLNPRWRAACDAFALLCFGLFLWLIAYAGFEQAMRAARQGEFIVGMIPVITWPPRFFLPVAGCLTGLLCLVRALGAVRVAVTGRGGYLPNTLDSKGSHLG</sequence>
<organism evidence="11 12">
    <name type="scientific">Stappia taiwanensis</name>
    <dbReference type="NCBI Taxonomy" id="992267"/>
    <lineage>
        <taxon>Bacteria</taxon>
        <taxon>Pseudomonadati</taxon>
        <taxon>Pseudomonadota</taxon>
        <taxon>Alphaproteobacteria</taxon>
        <taxon>Hyphomicrobiales</taxon>
        <taxon>Stappiaceae</taxon>
        <taxon>Stappia</taxon>
    </lineage>
</organism>
<evidence type="ECO:0000313" key="12">
    <source>
        <dbReference type="Proteomes" id="UP000559404"/>
    </source>
</evidence>
<keyword evidence="6 9" id="KW-1133">Transmembrane helix</keyword>
<dbReference type="GO" id="GO:0022857">
    <property type="term" value="F:transmembrane transporter activity"/>
    <property type="evidence" value="ECO:0007669"/>
    <property type="project" value="UniProtKB-UniRule"/>
</dbReference>
<feature type="transmembrane region" description="Helical" evidence="9">
    <location>
        <begin position="14"/>
        <end position="35"/>
    </location>
</feature>
<dbReference type="AlphaFoldDB" id="A0A838XQZ9"/>
<evidence type="ECO:0000256" key="2">
    <source>
        <dbReference type="ARBA" id="ARBA00022448"/>
    </source>
</evidence>
<dbReference type="EMBL" id="JACEON010000022">
    <property type="protein sequence ID" value="MBA4613679.1"/>
    <property type="molecule type" value="Genomic_DNA"/>
</dbReference>
<dbReference type="GO" id="GO:0005886">
    <property type="term" value="C:plasma membrane"/>
    <property type="evidence" value="ECO:0007669"/>
    <property type="project" value="UniProtKB-SubCell"/>
</dbReference>
<comment type="subcellular location">
    <subcellularLocation>
        <location evidence="1 9">Cell inner membrane</location>
        <topology evidence="1 9">Multi-pass membrane protein</topology>
    </subcellularLocation>
</comment>
<keyword evidence="12" id="KW-1185">Reference proteome</keyword>
<evidence type="ECO:0000256" key="8">
    <source>
        <dbReference type="ARBA" id="ARBA00038436"/>
    </source>
</evidence>
<reference evidence="11 12" key="1">
    <citation type="submission" date="2020-07" db="EMBL/GenBank/DDBJ databases">
        <authorList>
            <person name="Li M."/>
        </authorList>
    </citation>
    <scope>NUCLEOTIDE SEQUENCE [LARGE SCALE GENOMIC DNA]</scope>
    <source>
        <strain evidence="11 12">DSM 23284</strain>
    </source>
</reference>
<dbReference type="PANTHER" id="PTHR35011">
    <property type="entry name" value="2,3-DIKETO-L-GULONATE TRAP TRANSPORTER SMALL PERMEASE PROTEIN YIAM"/>
    <property type="match status" value="1"/>
</dbReference>
<proteinExistence type="inferred from homology"/>
<name>A0A838XQZ9_9HYPH</name>
<comment type="caution">
    <text evidence="11">The sequence shown here is derived from an EMBL/GenBank/DDBJ whole genome shotgun (WGS) entry which is preliminary data.</text>
</comment>
<evidence type="ECO:0000256" key="3">
    <source>
        <dbReference type="ARBA" id="ARBA00022475"/>
    </source>
</evidence>